<gene>
    <name evidence="2" type="primary">RAB26_1</name>
    <name evidence="2" type="ORF">N1851_031159</name>
</gene>
<dbReference type="GO" id="GO:0003924">
    <property type="term" value="F:GTPase activity"/>
    <property type="evidence" value="ECO:0007669"/>
    <property type="project" value="InterPro"/>
</dbReference>
<dbReference type="InterPro" id="IPR001806">
    <property type="entry name" value="Small_GTPase"/>
</dbReference>
<protein>
    <submittedName>
        <fullName evidence="2">Ras-related protein Rab-26</fullName>
    </submittedName>
</protein>
<dbReference type="GO" id="GO:0005525">
    <property type="term" value="F:GTP binding"/>
    <property type="evidence" value="ECO:0007669"/>
    <property type="project" value="InterPro"/>
</dbReference>
<dbReference type="InterPro" id="IPR027417">
    <property type="entry name" value="P-loop_NTPase"/>
</dbReference>
<dbReference type="Gene3D" id="3.40.50.300">
    <property type="entry name" value="P-loop containing nucleotide triphosphate hydrolases"/>
    <property type="match status" value="1"/>
</dbReference>
<dbReference type="Proteomes" id="UP001174136">
    <property type="component" value="Unassembled WGS sequence"/>
</dbReference>
<proteinExistence type="predicted"/>
<organism evidence="2 3">
    <name type="scientific">Merluccius polli</name>
    <name type="common">Benguela hake</name>
    <name type="synonym">Merluccius cadenati</name>
    <dbReference type="NCBI Taxonomy" id="89951"/>
    <lineage>
        <taxon>Eukaryota</taxon>
        <taxon>Metazoa</taxon>
        <taxon>Chordata</taxon>
        <taxon>Craniata</taxon>
        <taxon>Vertebrata</taxon>
        <taxon>Euteleostomi</taxon>
        <taxon>Actinopterygii</taxon>
        <taxon>Neopterygii</taxon>
        <taxon>Teleostei</taxon>
        <taxon>Neoteleostei</taxon>
        <taxon>Acanthomorphata</taxon>
        <taxon>Zeiogadaria</taxon>
        <taxon>Gadariae</taxon>
        <taxon>Gadiformes</taxon>
        <taxon>Gadoidei</taxon>
        <taxon>Merlucciidae</taxon>
        <taxon>Merluccius</taxon>
    </lineage>
</organism>
<dbReference type="SUPFAM" id="SSF52540">
    <property type="entry name" value="P-loop containing nucleoside triphosphate hydrolases"/>
    <property type="match status" value="1"/>
</dbReference>
<comment type="caution">
    <text evidence="2">The sequence shown here is derived from an EMBL/GenBank/DDBJ whole genome shotgun (WGS) entry which is preliminary data.</text>
</comment>
<keyword evidence="3" id="KW-1185">Reference proteome</keyword>
<dbReference type="AlphaFoldDB" id="A0AA47M440"/>
<evidence type="ECO:0000256" key="1">
    <source>
        <dbReference type="ARBA" id="ARBA00022741"/>
    </source>
</evidence>
<dbReference type="EMBL" id="JAOPHQ010005995">
    <property type="protein sequence ID" value="KAK0133318.1"/>
    <property type="molecule type" value="Genomic_DNA"/>
</dbReference>
<name>A0AA47M440_MERPO</name>
<accession>A0AA47M440</accession>
<evidence type="ECO:0000313" key="3">
    <source>
        <dbReference type="Proteomes" id="UP001174136"/>
    </source>
</evidence>
<reference evidence="2" key="1">
    <citation type="journal article" date="2023" name="Front. Mar. Sci.">
        <title>A new Merluccius polli reference genome to investigate the effects of global change in West African waters.</title>
        <authorList>
            <person name="Mateo J.L."/>
            <person name="Blanco-Fernandez C."/>
            <person name="Garcia-Vazquez E."/>
            <person name="Machado-Schiaffino G."/>
        </authorList>
    </citation>
    <scope>NUCLEOTIDE SEQUENCE</scope>
    <source>
        <strain evidence="2">C29</strain>
        <tissue evidence="2">Fin</tissue>
    </source>
</reference>
<evidence type="ECO:0000313" key="2">
    <source>
        <dbReference type="EMBL" id="KAK0133318.1"/>
    </source>
</evidence>
<dbReference type="Pfam" id="PF00071">
    <property type="entry name" value="Ras"/>
    <property type="match status" value="1"/>
</dbReference>
<sequence length="121" mass="13411">MLVGDSGVGKTCLLVRFKDGAFLAGSFISTVGIDFRTSFILFSYYSPLVLPPVPPGHISQSLHLGLDVRLTTANTPRVGFIRGLRKKIKYSLKPNRARISTLLSIVTDKYKRRCSVLRDIV</sequence>
<keyword evidence="1" id="KW-0547">Nucleotide-binding</keyword>